<dbReference type="SUPFAM" id="SSF54285">
    <property type="entry name" value="MoaD/ThiS"/>
    <property type="match status" value="1"/>
</dbReference>
<evidence type="ECO:0000256" key="1">
    <source>
        <dbReference type="ARBA" id="ARBA00010645"/>
    </source>
</evidence>
<dbReference type="RefSeq" id="WP_259055636.1">
    <property type="nucleotide sequence ID" value="NZ_JANUCT010000011.1"/>
</dbReference>
<dbReference type="Proteomes" id="UP001204445">
    <property type="component" value="Unassembled WGS sequence"/>
</dbReference>
<dbReference type="PANTHER" id="PTHR37483">
    <property type="entry name" value="UPF0125 PROTEIN RATB"/>
    <property type="match status" value="1"/>
</dbReference>
<proteinExistence type="inferred from homology"/>
<reference evidence="3" key="1">
    <citation type="submission" date="2022-08" db="EMBL/GenBank/DDBJ databases">
        <title>Genomic Encyclopedia of Type Strains, Phase III (KMG-III): the genomes of soil and plant-associated and newly described type strains.</title>
        <authorList>
            <person name="Whitman W."/>
        </authorList>
    </citation>
    <scope>NUCLEOTIDE SEQUENCE</scope>
    <source>
        <strain evidence="3">HMT 1</strain>
    </source>
</reference>
<dbReference type="InterPro" id="IPR005346">
    <property type="entry name" value="RnfH"/>
</dbReference>
<comment type="similarity">
    <text evidence="1 2">Belongs to the UPF0125 (RnfH) family.</text>
</comment>
<dbReference type="EMBL" id="JANUCT010000011">
    <property type="protein sequence ID" value="MCS3903690.1"/>
    <property type="molecule type" value="Genomic_DNA"/>
</dbReference>
<dbReference type="InterPro" id="IPR016155">
    <property type="entry name" value="Mopterin_synth/thiamin_S_b"/>
</dbReference>
<protein>
    <recommendedName>
        <fullName evidence="2">UPF0125 protein J2T55_001721</fullName>
    </recommendedName>
</protein>
<evidence type="ECO:0000256" key="2">
    <source>
        <dbReference type="HAMAP-Rule" id="MF_00460"/>
    </source>
</evidence>
<comment type="caution">
    <text evidence="3">The sequence shown here is derived from an EMBL/GenBank/DDBJ whole genome shotgun (WGS) entry which is preliminary data.</text>
</comment>
<name>A0AAE3HJZ4_9GAMM</name>
<evidence type="ECO:0000313" key="4">
    <source>
        <dbReference type="Proteomes" id="UP001204445"/>
    </source>
</evidence>
<gene>
    <name evidence="3" type="ORF">J2T55_001721</name>
</gene>
<dbReference type="PANTHER" id="PTHR37483:SF1">
    <property type="entry name" value="UPF0125 PROTEIN RATB"/>
    <property type="match status" value="1"/>
</dbReference>
<dbReference type="NCBIfam" id="NF002490">
    <property type="entry name" value="PRK01777.1"/>
    <property type="match status" value="1"/>
</dbReference>
<accession>A0AAE3HJZ4</accession>
<dbReference type="HAMAP" id="MF_00460">
    <property type="entry name" value="UPF0125_RnfH"/>
    <property type="match status" value="1"/>
</dbReference>
<sequence length="96" mass="10517">MAETIHVEVAYATPERAYCIPLQLPAGSNLKQAIEASGLLAQCPQIDLDVNRVGVFGQVCSLETPLGDGDRVEVYRPLEIDPKEARRRRAAARRGD</sequence>
<dbReference type="AlphaFoldDB" id="A0AAE3HJZ4"/>
<evidence type="ECO:0000313" key="3">
    <source>
        <dbReference type="EMBL" id="MCS3903690.1"/>
    </source>
</evidence>
<dbReference type="InterPro" id="IPR037021">
    <property type="entry name" value="RnfH_sf"/>
</dbReference>
<dbReference type="Gene3D" id="3.10.20.280">
    <property type="entry name" value="RnfH-like"/>
    <property type="match status" value="1"/>
</dbReference>
<keyword evidence="4" id="KW-1185">Reference proteome</keyword>
<organism evidence="3 4">
    <name type="scientific">Methylohalomonas lacus</name>
    <dbReference type="NCBI Taxonomy" id="398773"/>
    <lineage>
        <taxon>Bacteria</taxon>
        <taxon>Pseudomonadati</taxon>
        <taxon>Pseudomonadota</taxon>
        <taxon>Gammaproteobacteria</taxon>
        <taxon>Methylohalomonadales</taxon>
        <taxon>Methylohalomonadaceae</taxon>
        <taxon>Methylohalomonas</taxon>
    </lineage>
</organism>
<dbReference type="Pfam" id="PF03658">
    <property type="entry name" value="Ub-RnfH"/>
    <property type="match status" value="1"/>
</dbReference>